<reference evidence="8 9" key="1">
    <citation type="journal article" date="2018" name="Nat. Ecol. Evol.">
        <title>Shark genomes provide insights into elasmobranch evolution and the origin of vertebrates.</title>
        <authorList>
            <person name="Hara Y"/>
            <person name="Yamaguchi K"/>
            <person name="Onimaru K"/>
            <person name="Kadota M"/>
            <person name="Koyanagi M"/>
            <person name="Keeley SD"/>
            <person name="Tatsumi K"/>
            <person name="Tanaka K"/>
            <person name="Motone F"/>
            <person name="Kageyama Y"/>
            <person name="Nozu R"/>
            <person name="Adachi N"/>
            <person name="Nishimura O"/>
            <person name="Nakagawa R"/>
            <person name="Tanegashima C"/>
            <person name="Kiyatake I"/>
            <person name="Matsumoto R"/>
            <person name="Murakumo K"/>
            <person name="Nishida K"/>
            <person name="Terakita A"/>
            <person name="Kuratani S"/>
            <person name="Sato K"/>
            <person name="Hyodo S Kuraku.S."/>
        </authorList>
    </citation>
    <scope>NUCLEOTIDE SEQUENCE [LARGE SCALE GENOMIC DNA]</scope>
</reference>
<comment type="caution">
    <text evidence="5">Lacks conserved residue(s) required for the propagation of feature annotation.</text>
</comment>
<dbReference type="InterPro" id="IPR001254">
    <property type="entry name" value="Trypsin_dom"/>
</dbReference>
<evidence type="ECO:0000256" key="4">
    <source>
        <dbReference type="ARBA" id="ARBA00024195"/>
    </source>
</evidence>
<dbReference type="InterPro" id="IPR035914">
    <property type="entry name" value="Sperma_CUB_dom_sf"/>
</dbReference>
<dbReference type="PROSITE" id="PS00135">
    <property type="entry name" value="TRYPSIN_SER"/>
    <property type="match status" value="1"/>
</dbReference>
<dbReference type="CDD" id="cd00041">
    <property type="entry name" value="CUB"/>
    <property type="match status" value="1"/>
</dbReference>
<dbReference type="PROSITE" id="PS50240">
    <property type="entry name" value="TRYPSIN_DOM"/>
    <property type="match status" value="1"/>
</dbReference>
<evidence type="ECO:0000259" key="6">
    <source>
        <dbReference type="PROSITE" id="PS01180"/>
    </source>
</evidence>
<dbReference type="Gene3D" id="2.40.10.10">
    <property type="entry name" value="Trypsin-like serine proteases"/>
    <property type="match status" value="1"/>
</dbReference>
<evidence type="ECO:0000259" key="7">
    <source>
        <dbReference type="PROSITE" id="PS50240"/>
    </source>
</evidence>
<feature type="domain" description="CUB" evidence="6">
    <location>
        <begin position="248"/>
        <end position="361"/>
    </location>
</feature>
<evidence type="ECO:0000256" key="3">
    <source>
        <dbReference type="ARBA" id="ARBA00023157"/>
    </source>
</evidence>
<dbReference type="AlphaFoldDB" id="A0A401PWU9"/>
<dbReference type="Gene3D" id="2.60.120.290">
    <property type="entry name" value="Spermadhesin, CUB domain"/>
    <property type="match status" value="1"/>
</dbReference>
<sequence length="367" mass="40958">MSPLRDRVPKIRLKRPSLTQNSQSDLAFHMLDKRNPAGEYNLKNLDKEEQSQTVKRVIMHPKFKAAYPVEYDIALLELNGIFTFGKNIYPACLPNEDDTFDTGTICTTAGWGRLSEGGRLPNTLHEVELPILDFKTCLKAMQSVIKRFKGETLMCAGFPDGRKDACQGDSGGPLMCRGEGDVWTVSGVTSWGLGCGRSWKDNNIKSPNKRGTPAIFTKVKALKSWIQKTMSNELKGYSRSISPEIVNCSANDGALITIEGRLDYPESPRQYYENNEICQWTISVPEGKHILLEFLQFDIETGIFCGNDYLSVYDEQDQLIGTFCGTIPPSPLVISTKSVTLKFTSDFNQLGTGFSVHYKPVEPGTLR</sequence>
<dbReference type="GO" id="GO:0006508">
    <property type="term" value="P:proteolysis"/>
    <property type="evidence" value="ECO:0007669"/>
    <property type="project" value="UniProtKB-KW"/>
</dbReference>
<feature type="domain" description="Peptidase S1" evidence="7">
    <location>
        <begin position="27"/>
        <end position="231"/>
    </location>
</feature>
<keyword evidence="1" id="KW-0645">Protease</keyword>
<dbReference type="SUPFAM" id="SSF49854">
    <property type="entry name" value="Spermadhesin, CUB domain"/>
    <property type="match status" value="1"/>
</dbReference>
<dbReference type="SUPFAM" id="SSF50494">
    <property type="entry name" value="Trypsin-like serine proteases"/>
    <property type="match status" value="1"/>
</dbReference>
<dbReference type="InterPro" id="IPR000859">
    <property type="entry name" value="CUB_dom"/>
</dbReference>
<dbReference type="InterPro" id="IPR009003">
    <property type="entry name" value="Peptidase_S1_PA"/>
</dbReference>
<dbReference type="FunFam" id="2.40.10.10:FF:000002">
    <property type="entry name" value="Transmembrane protease serine"/>
    <property type="match status" value="1"/>
</dbReference>
<dbReference type="InterPro" id="IPR033116">
    <property type="entry name" value="TRYPSIN_SER"/>
</dbReference>
<dbReference type="PANTHER" id="PTHR24252:SF7">
    <property type="entry name" value="HYALIN"/>
    <property type="match status" value="1"/>
</dbReference>
<dbReference type="SMART" id="SM00020">
    <property type="entry name" value="Tryp_SPc"/>
    <property type="match status" value="1"/>
</dbReference>
<keyword evidence="2" id="KW-0720">Serine protease</keyword>
<feature type="non-terminal residue" evidence="8">
    <location>
        <position position="367"/>
    </location>
</feature>
<dbReference type="FunFam" id="2.60.120.290:FF:000005">
    <property type="entry name" value="Procollagen C-endopeptidase enhancer 1"/>
    <property type="match status" value="1"/>
</dbReference>
<dbReference type="GO" id="GO:0004252">
    <property type="term" value="F:serine-type endopeptidase activity"/>
    <property type="evidence" value="ECO:0007669"/>
    <property type="project" value="InterPro"/>
</dbReference>
<dbReference type="OMA" id="ENDSYCR"/>
<keyword evidence="2" id="KW-0378">Hydrolase</keyword>
<dbReference type="Pfam" id="PF00431">
    <property type="entry name" value="CUB"/>
    <property type="match status" value="1"/>
</dbReference>
<keyword evidence="3" id="KW-1015">Disulfide bond</keyword>
<name>A0A401PWU9_SCYTO</name>
<dbReference type="STRING" id="75743.A0A401PWU9"/>
<evidence type="ECO:0000256" key="2">
    <source>
        <dbReference type="ARBA" id="ARBA00022825"/>
    </source>
</evidence>
<dbReference type="PROSITE" id="PS01180">
    <property type="entry name" value="CUB"/>
    <property type="match status" value="1"/>
</dbReference>
<dbReference type="PANTHER" id="PTHR24252">
    <property type="entry name" value="ACROSIN-RELATED"/>
    <property type="match status" value="1"/>
</dbReference>
<dbReference type="CDD" id="cd00190">
    <property type="entry name" value="Tryp_SPc"/>
    <property type="match status" value="1"/>
</dbReference>
<protein>
    <recommendedName>
        <fullName evidence="10">CUB domain-containing protein</fullName>
    </recommendedName>
</protein>
<comment type="similarity">
    <text evidence="4">Belongs to the peptidase S1 family. CLIP subfamily.</text>
</comment>
<dbReference type="Pfam" id="PF00089">
    <property type="entry name" value="Trypsin"/>
    <property type="match status" value="1"/>
</dbReference>
<dbReference type="EMBL" id="BFAA01010290">
    <property type="protein sequence ID" value="GCB77599.1"/>
    <property type="molecule type" value="Genomic_DNA"/>
</dbReference>
<comment type="caution">
    <text evidence="8">The sequence shown here is derived from an EMBL/GenBank/DDBJ whole genome shotgun (WGS) entry which is preliminary data.</text>
</comment>
<gene>
    <name evidence="8" type="ORF">scyTo_0016716</name>
</gene>
<evidence type="ECO:0000313" key="9">
    <source>
        <dbReference type="Proteomes" id="UP000288216"/>
    </source>
</evidence>
<dbReference type="InterPro" id="IPR001314">
    <property type="entry name" value="Peptidase_S1A"/>
</dbReference>
<keyword evidence="9" id="KW-1185">Reference proteome</keyword>
<evidence type="ECO:0008006" key="10">
    <source>
        <dbReference type="Google" id="ProtNLM"/>
    </source>
</evidence>
<evidence type="ECO:0000313" key="8">
    <source>
        <dbReference type="EMBL" id="GCB77599.1"/>
    </source>
</evidence>
<dbReference type="OrthoDB" id="6380398at2759"/>
<organism evidence="8 9">
    <name type="scientific">Scyliorhinus torazame</name>
    <name type="common">Cloudy catshark</name>
    <name type="synonym">Catulus torazame</name>
    <dbReference type="NCBI Taxonomy" id="75743"/>
    <lineage>
        <taxon>Eukaryota</taxon>
        <taxon>Metazoa</taxon>
        <taxon>Chordata</taxon>
        <taxon>Craniata</taxon>
        <taxon>Vertebrata</taxon>
        <taxon>Chondrichthyes</taxon>
        <taxon>Elasmobranchii</taxon>
        <taxon>Galeomorphii</taxon>
        <taxon>Galeoidea</taxon>
        <taxon>Carcharhiniformes</taxon>
        <taxon>Scyliorhinidae</taxon>
        <taxon>Scyliorhinus</taxon>
    </lineage>
</organism>
<evidence type="ECO:0000256" key="5">
    <source>
        <dbReference type="PROSITE-ProRule" id="PRU00059"/>
    </source>
</evidence>
<dbReference type="PRINTS" id="PR00722">
    <property type="entry name" value="CHYMOTRYPSIN"/>
</dbReference>
<evidence type="ECO:0000256" key="1">
    <source>
        <dbReference type="ARBA" id="ARBA00022670"/>
    </source>
</evidence>
<dbReference type="SMART" id="SM00042">
    <property type="entry name" value="CUB"/>
    <property type="match status" value="1"/>
</dbReference>
<dbReference type="InterPro" id="IPR043504">
    <property type="entry name" value="Peptidase_S1_PA_chymotrypsin"/>
</dbReference>
<dbReference type="Proteomes" id="UP000288216">
    <property type="component" value="Unassembled WGS sequence"/>
</dbReference>
<accession>A0A401PWU9</accession>
<proteinExistence type="inferred from homology"/>